<dbReference type="AlphaFoldDB" id="A0ABC9DKJ5"/>
<reference evidence="1" key="1">
    <citation type="submission" date="2024-10" db="EMBL/GenBank/DDBJ databases">
        <authorList>
            <person name="Ryan C."/>
        </authorList>
    </citation>
    <scope>NUCLEOTIDE SEQUENCE [LARGE SCALE GENOMIC DNA]</scope>
</reference>
<dbReference type="EMBL" id="OZ075143">
    <property type="protein sequence ID" value="CAL5040311.1"/>
    <property type="molecule type" value="Genomic_DNA"/>
</dbReference>
<organism evidence="1 2">
    <name type="scientific">Urochloa decumbens</name>
    <dbReference type="NCBI Taxonomy" id="240449"/>
    <lineage>
        <taxon>Eukaryota</taxon>
        <taxon>Viridiplantae</taxon>
        <taxon>Streptophyta</taxon>
        <taxon>Embryophyta</taxon>
        <taxon>Tracheophyta</taxon>
        <taxon>Spermatophyta</taxon>
        <taxon>Magnoliopsida</taxon>
        <taxon>Liliopsida</taxon>
        <taxon>Poales</taxon>
        <taxon>Poaceae</taxon>
        <taxon>PACMAD clade</taxon>
        <taxon>Panicoideae</taxon>
        <taxon>Panicodae</taxon>
        <taxon>Paniceae</taxon>
        <taxon>Melinidinae</taxon>
        <taxon>Urochloa</taxon>
    </lineage>
</organism>
<protein>
    <submittedName>
        <fullName evidence="1">Uncharacterized protein</fullName>
    </submittedName>
</protein>
<evidence type="ECO:0000313" key="2">
    <source>
        <dbReference type="Proteomes" id="UP001497457"/>
    </source>
</evidence>
<dbReference type="Proteomes" id="UP001497457">
    <property type="component" value="Chromosome 33rd"/>
</dbReference>
<sequence length="218" mass="23775">MDFTKDVVVPAALSEILSRIFSFLLDNLATRLAAGGRDAHRRRLEQLLRNIGSMVEEAEGRHITNHQLLSHLKLKALTVGMCRGHFAVIEWFETPAVVRAGGAPDQTIWESGGPEYLAGGAPDQTIWERRPMLVGVLLDLLPVRGRLQSYGYCRTPPKFTVQDVLGAGVSGGGGGESEEGFTVHLCKETLYMDHWYSITFKNDDMHGGGGGAARALTT</sequence>
<dbReference type="PANTHER" id="PTHR33377:SF55">
    <property type="entry name" value="NB-ARC DOMAIN-CONTAINING PROTEIN"/>
    <property type="match status" value="1"/>
</dbReference>
<evidence type="ECO:0000313" key="1">
    <source>
        <dbReference type="EMBL" id="CAL5040311.1"/>
    </source>
</evidence>
<dbReference type="PANTHER" id="PTHR33377">
    <property type="entry name" value="OS10G0134700 PROTEIN-RELATED"/>
    <property type="match status" value="1"/>
</dbReference>
<accession>A0ABC9DKJ5</accession>
<proteinExistence type="predicted"/>
<name>A0ABC9DKJ5_9POAL</name>
<keyword evidence="2" id="KW-1185">Reference proteome</keyword>
<gene>
    <name evidence="1" type="ORF">URODEC1_LOCUS86014</name>
</gene>